<dbReference type="EMBL" id="JARAKH010000842">
    <property type="protein sequence ID" value="KAK8373838.1"/>
    <property type="molecule type" value="Genomic_DNA"/>
</dbReference>
<evidence type="ECO:0000313" key="2">
    <source>
        <dbReference type="EMBL" id="KAK8373838.1"/>
    </source>
</evidence>
<dbReference type="Proteomes" id="UP001487740">
    <property type="component" value="Unassembled WGS sequence"/>
</dbReference>
<keyword evidence="3" id="KW-1185">Reference proteome</keyword>
<dbReference type="InterPro" id="IPR011009">
    <property type="entry name" value="Kinase-like_dom_sf"/>
</dbReference>
<dbReference type="SUPFAM" id="SSF56112">
    <property type="entry name" value="Protein kinase-like (PK-like)"/>
    <property type="match status" value="1"/>
</dbReference>
<feature type="region of interest" description="Disordered" evidence="1">
    <location>
        <begin position="1"/>
        <end position="21"/>
    </location>
</feature>
<reference evidence="2 3" key="1">
    <citation type="submission" date="2023-03" db="EMBL/GenBank/DDBJ databases">
        <title>High-quality genome of Scylla paramamosain provides insights in environmental adaptation.</title>
        <authorList>
            <person name="Zhang L."/>
        </authorList>
    </citation>
    <scope>NUCLEOTIDE SEQUENCE [LARGE SCALE GENOMIC DNA]</scope>
    <source>
        <strain evidence="2">LZ_2023a</strain>
        <tissue evidence="2">Muscle</tissue>
    </source>
</reference>
<feature type="compositionally biased region" description="Gly residues" evidence="1">
    <location>
        <begin position="1"/>
        <end position="15"/>
    </location>
</feature>
<gene>
    <name evidence="2" type="ORF">O3P69_013539</name>
</gene>
<dbReference type="AlphaFoldDB" id="A0AAW0SFF6"/>
<accession>A0AAW0SFF6</accession>
<feature type="region of interest" description="Disordered" evidence="1">
    <location>
        <begin position="166"/>
        <end position="189"/>
    </location>
</feature>
<organism evidence="2 3">
    <name type="scientific">Scylla paramamosain</name>
    <name type="common">Mud crab</name>
    <dbReference type="NCBI Taxonomy" id="85552"/>
    <lineage>
        <taxon>Eukaryota</taxon>
        <taxon>Metazoa</taxon>
        <taxon>Ecdysozoa</taxon>
        <taxon>Arthropoda</taxon>
        <taxon>Crustacea</taxon>
        <taxon>Multicrustacea</taxon>
        <taxon>Malacostraca</taxon>
        <taxon>Eumalacostraca</taxon>
        <taxon>Eucarida</taxon>
        <taxon>Decapoda</taxon>
        <taxon>Pleocyemata</taxon>
        <taxon>Brachyura</taxon>
        <taxon>Eubrachyura</taxon>
        <taxon>Portunoidea</taxon>
        <taxon>Portunidae</taxon>
        <taxon>Portuninae</taxon>
        <taxon>Scylla</taxon>
    </lineage>
</organism>
<evidence type="ECO:0000313" key="3">
    <source>
        <dbReference type="Proteomes" id="UP001487740"/>
    </source>
</evidence>
<protein>
    <submittedName>
        <fullName evidence="2">Uncharacterized protein</fullName>
    </submittedName>
</protein>
<sequence>QVGGSDGGGGGSGGEVDGRDRGAVQAADIKEKRNARTSKVLFGSLILDLLGLKVVLPLCQGPGQRRHREALEKFGRGLLHHPRLRNMLPPDAPRPVRATRHHNRITPLKAPRTDRYRLSAIPTMPGVNADLRDPPQAYNCQLGTHLHCDAAPWRWRAGCLRGSGNTRGSQRLASGFGRREEPGVSSSLRAQEKHQYSVIKIVDFGFAHLMPDKEKDGSTKTPCFTVHYAAPEVLLQAVQKGANGTA</sequence>
<comment type="caution">
    <text evidence="2">The sequence shown here is derived from an EMBL/GenBank/DDBJ whole genome shotgun (WGS) entry which is preliminary data.</text>
</comment>
<evidence type="ECO:0000256" key="1">
    <source>
        <dbReference type="SAM" id="MobiDB-lite"/>
    </source>
</evidence>
<proteinExistence type="predicted"/>
<feature type="non-terminal residue" evidence="2">
    <location>
        <position position="1"/>
    </location>
</feature>
<dbReference type="Gene3D" id="1.10.510.10">
    <property type="entry name" value="Transferase(Phosphotransferase) domain 1"/>
    <property type="match status" value="1"/>
</dbReference>
<name>A0AAW0SFF6_SCYPA</name>